<comment type="caution">
    <text evidence="10">The sequence shown here is derived from an EMBL/GenBank/DDBJ whole genome shotgun (WGS) entry which is preliminary data.</text>
</comment>
<dbReference type="PANTHER" id="PTHR35524:SF1">
    <property type="entry name" value="ALPHA-ACETOLACTATE DECARBOXYLASE"/>
    <property type="match status" value="1"/>
</dbReference>
<keyword evidence="6 9" id="KW-0210">Decarboxylase</keyword>
<name>A0ABM9N4Z1_9LACO</name>
<keyword evidence="8 9" id="KW-0456">Lyase</keyword>
<sequence>MAKTTLYQEGSMQMLQEKLLEGTITVKELMEHGNYGIGTGQGINGELIILDGTAYHIPSQSKPTIADPEMTVPFANVHQGDFHFFGTYQDINVSELLRDVKQKIRGGNYFFSVLIKGHFKDVKTRSADGAKKPYPSLSKIAEGQHEFEKEDVDGQFIAYHAPKVFQGVTVAGFHGHFIDDAHDMGGHALSANIDKANVYVQKIDYFEEHLPLDNDDFVKANLEKLDDLNSAIEKAEG</sequence>
<dbReference type="SUPFAM" id="SSF117856">
    <property type="entry name" value="AF0104/ALDC/Ptd012-like"/>
    <property type="match status" value="1"/>
</dbReference>
<dbReference type="NCBIfam" id="TIGR01252">
    <property type="entry name" value="acetolac_decarb"/>
    <property type="match status" value="1"/>
</dbReference>
<evidence type="ECO:0000256" key="7">
    <source>
        <dbReference type="ARBA" id="ARBA00023061"/>
    </source>
</evidence>
<reference evidence="10 11" key="1">
    <citation type="submission" date="2024-01" db="EMBL/GenBank/DDBJ databases">
        <authorList>
            <person name="Botero Cardona J."/>
        </authorList>
    </citation>
    <scope>NUCLEOTIDE SEQUENCE [LARGE SCALE GENOMIC DNA]</scope>
    <source>
        <strain evidence="10 11">LMG 33000</strain>
    </source>
</reference>
<comment type="catalytic activity">
    <reaction evidence="1 9">
        <text>(2S)-2-acetolactate + H(+) = (R)-acetoin + CO2</text>
        <dbReference type="Rhea" id="RHEA:21580"/>
        <dbReference type="ChEBI" id="CHEBI:15378"/>
        <dbReference type="ChEBI" id="CHEBI:15686"/>
        <dbReference type="ChEBI" id="CHEBI:16526"/>
        <dbReference type="ChEBI" id="CHEBI:58476"/>
        <dbReference type="EC" id="4.1.1.5"/>
    </reaction>
</comment>
<accession>A0ABM9N4Z1</accession>
<comment type="pathway">
    <text evidence="2 9">Polyol metabolism; (R,R)-butane-2,3-diol biosynthesis; (R,R)-butane-2,3-diol from pyruvate: step 2/3.</text>
</comment>
<dbReference type="GO" id="GO:0047605">
    <property type="term" value="F:acetolactate decarboxylase activity"/>
    <property type="evidence" value="ECO:0007669"/>
    <property type="project" value="UniProtKB-EC"/>
</dbReference>
<evidence type="ECO:0000256" key="6">
    <source>
        <dbReference type="ARBA" id="ARBA00022793"/>
    </source>
</evidence>
<dbReference type="CDD" id="cd17299">
    <property type="entry name" value="acetolactate_decarboxylase"/>
    <property type="match status" value="1"/>
</dbReference>
<evidence type="ECO:0000256" key="9">
    <source>
        <dbReference type="PIRNR" id="PIRNR001332"/>
    </source>
</evidence>
<dbReference type="PIRSF" id="PIRSF001332">
    <property type="entry name" value="Acetolac_decarb"/>
    <property type="match status" value="1"/>
</dbReference>
<evidence type="ECO:0000256" key="8">
    <source>
        <dbReference type="ARBA" id="ARBA00023239"/>
    </source>
</evidence>
<keyword evidence="7 9" id="KW-0005">Acetoin biosynthesis</keyword>
<evidence type="ECO:0000256" key="5">
    <source>
        <dbReference type="ARBA" id="ARBA00020164"/>
    </source>
</evidence>
<gene>
    <name evidence="10" type="ORF">R54876_GBNLAHCA_00802</name>
</gene>
<evidence type="ECO:0000313" key="10">
    <source>
        <dbReference type="EMBL" id="CAK8054240.1"/>
    </source>
</evidence>
<dbReference type="Proteomes" id="UP001314241">
    <property type="component" value="Unassembled WGS sequence"/>
</dbReference>
<evidence type="ECO:0000313" key="11">
    <source>
        <dbReference type="Proteomes" id="UP001314241"/>
    </source>
</evidence>
<protein>
    <recommendedName>
        <fullName evidence="5 9">Alpha-acetolactate decarboxylase</fullName>
        <ecNumber evidence="4 9">4.1.1.5</ecNumber>
    </recommendedName>
</protein>
<organism evidence="10 11">
    <name type="scientific">Eupransor demetentiae</name>
    <dbReference type="NCBI Taxonomy" id="3109584"/>
    <lineage>
        <taxon>Bacteria</taxon>
        <taxon>Bacillati</taxon>
        <taxon>Bacillota</taxon>
        <taxon>Bacilli</taxon>
        <taxon>Lactobacillales</taxon>
        <taxon>Lactobacillaceae</taxon>
        <taxon>Eupransor</taxon>
    </lineage>
</organism>
<dbReference type="InterPro" id="IPR005128">
    <property type="entry name" value="Acetolactate_a_deCO2ase"/>
</dbReference>
<dbReference type="Pfam" id="PF03306">
    <property type="entry name" value="AAL_decarboxy"/>
    <property type="match status" value="1"/>
</dbReference>
<dbReference type="PANTHER" id="PTHR35524">
    <property type="entry name" value="ALPHA-ACETOLACTATE DECARBOXYLASE"/>
    <property type="match status" value="1"/>
</dbReference>
<proteinExistence type="inferred from homology"/>
<dbReference type="Gene3D" id="3.30.1330.80">
    <property type="entry name" value="Hypothetical protein, similar to alpha- acetolactate decarboxylase, domain 2"/>
    <property type="match status" value="2"/>
</dbReference>
<evidence type="ECO:0000256" key="4">
    <source>
        <dbReference type="ARBA" id="ARBA00013204"/>
    </source>
</evidence>
<evidence type="ECO:0000256" key="3">
    <source>
        <dbReference type="ARBA" id="ARBA00007106"/>
    </source>
</evidence>
<keyword evidence="11" id="KW-1185">Reference proteome</keyword>
<evidence type="ECO:0000256" key="2">
    <source>
        <dbReference type="ARBA" id="ARBA00005170"/>
    </source>
</evidence>
<dbReference type="RefSeq" id="WP_349641776.1">
    <property type="nucleotide sequence ID" value="NZ_CAWVOH010000001.1"/>
</dbReference>
<evidence type="ECO:0000256" key="1">
    <source>
        <dbReference type="ARBA" id="ARBA00001784"/>
    </source>
</evidence>
<dbReference type="EC" id="4.1.1.5" evidence="4 9"/>
<dbReference type="EMBL" id="CAWVOH010000001">
    <property type="protein sequence ID" value="CAK8054240.1"/>
    <property type="molecule type" value="Genomic_DNA"/>
</dbReference>
<comment type="similarity">
    <text evidence="3 9">Belongs to the alpha-acetolactate decarboxylase family.</text>
</comment>